<comment type="pathway">
    <text evidence="2">Glycolipid biosynthesis; glycosylphosphatidylinositol-anchor biosynthesis.</text>
</comment>
<keyword evidence="13" id="KW-1185">Reference proteome</keyword>
<protein>
    <submittedName>
        <fullName evidence="11">Phosphatidylinositol-glycan biosynthesis class S protein-domain-containing protein</fullName>
    </submittedName>
</protein>
<accession>A0A9P5JUR1</accession>
<reference evidence="11" key="1">
    <citation type="submission" date="2019-10" db="EMBL/GenBank/DDBJ databases">
        <authorList>
            <consortium name="DOE Joint Genome Institute"/>
            <person name="Kuo A."/>
            <person name="Miyauchi S."/>
            <person name="Kiss E."/>
            <person name="Drula E."/>
            <person name="Kohler A."/>
            <person name="Sanchez-Garcia M."/>
            <person name="Andreopoulos B."/>
            <person name="Barry K.W."/>
            <person name="Bonito G."/>
            <person name="Buee M."/>
            <person name="Carver A."/>
            <person name="Chen C."/>
            <person name="Cichocki N."/>
            <person name="Clum A."/>
            <person name="Culley D."/>
            <person name="Crous P.W."/>
            <person name="Fauchery L."/>
            <person name="Girlanda M."/>
            <person name="Hayes R."/>
            <person name="Keri Z."/>
            <person name="LaButti K."/>
            <person name="Lipzen A."/>
            <person name="Lombard V."/>
            <person name="Magnuson J."/>
            <person name="Maillard F."/>
            <person name="Morin E."/>
            <person name="Murat C."/>
            <person name="Nolan M."/>
            <person name="Ohm R."/>
            <person name="Pangilinan J."/>
            <person name="Pereira M."/>
            <person name="Perotto S."/>
            <person name="Peter M."/>
            <person name="Riley R."/>
            <person name="Sitrit Y."/>
            <person name="Stielow B."/>
            <person name="Szollosi G."/>
            <person name="Zifcakova L."/>
            <person name="Stursova M."/>
            <person name="Spatafora J.W."/>
            <person name="Tedersoo L."/>
            <person name="Vaario L.-M."/>
            <person name="Yamada A."/>
            <person name="Yan M."/>
            <person name="Wang P."/>
            <person name="Xu J."/>
            <person name="Bruns T."/>
            <person name="Baldrian P."/>
            <person name="Vilgalys R."/>
            <person name="Henrissat B."/>
            <person name="Grigoriev I.V."/>
            <person name="Hibbett D."/>
            <person name="Nagy L.G."/>
            <person name="Martin F.M."/>
        </authorList>
    </citation>
    <scope>NUCLEOTIDE SEQUENCE</scope>
    <source>
        <strain evidence="11">Prilba</strain>
    </source>
</reference>
<dbReference type="Pfam" id="PF10510">
    <property type="entry name" value="PIG-S"/>
    <property type="match status" value="2"/>
</dbReference>
<feature type="transmembrane region" description="Helical" evidence="10">
    <location>
        <begin position="24"/>
        <end position="42"/>
    </location>
</feature>
<name>A0A9P5JUR1_9AGAM</name>
<evidence type="ECO:0000256" key="4">
    <source>
        <dbReference type="ARBA" id="ARBA00022502"/>
    </source>
</evidence>
<dbReference type="InterPro" id="IPR019540">
    <property type="entry name" value="PtdIno-glycan_biosynth_class_S"/>
</dbReference>
<keyword evidence="6" id="KW-0256">Endoplasmic reticulum</keyword>
<dbReference type="PANTHER" id="PTHR21072:SF13">
    <property type="entry name" value="GPI TRANSAMIDASE COMPONENT PIG-S"/>
    <property type="match status" value="1"/>
</dbReference>
<comment type="caution">
    <text evidence="11">The sequence shown here is derived from an EMBL/GenBank/DDBJ whole genome shotgun (WGS) entry which is preliminary data.</text>
</comment>
<evidence type="ECO:0000256" key="1">
    <source>
        <dbReference type="ARBA" id="ARBA00004477"/>
    </source>
</evidence>
<dbReference type="EMBL" id="WHVB01000017">
    <property type="protein sequence ID" value="KAF8474471.1"/>
    <property type="molecule type" value="Genomic_DNA"/>
</dbReference>
<evidence type="ECO:0000256" key="7">
    <source>
        <dbReference type="ARBA" id="ARBA00022989"/>
    </source>
</evidence>
<dbReference type="PANTHER" id="PTHR21072">
    <property type="entry name" value="GPI TRANSAMIDASE COMPONENT PIG-S"/>
    <property type="match status" value="1"/>
</dbReference>
<gene>
    <name evidence="12" type="ORF">DFH94DRAFT_635761</name>
    <name evidence="11" type="ORF">DFH94DRAFT_640762</name>
</gene>
<dbReference type="GO" id="GO:0016255">
    <property type="term" value="P:attachment of GPI anchor to protein"/>
    <property type="evidence" value="ECO:0007669"/>
    <property type="project" value="InterPro"/>
</dbReference>
<reference evidence="11" key="2">
    <citation type="journal article" date="2020" name="Nat. Commun.">
        <title>Large-scale genome sequencing of mycorrhizal fungi provides insights into the early evolution of symbiotic traits.</title>
        <authorList>
            <person name="Miyauchi S."/>
            <person name="Kiss E."/>
            <person name="Kuo A."/>
            <person name="Drula E."/>
            <person name="Kohler A."/>
            <person name="Sanchez-Garcia M."/>
            <person name="Morin E."/>
            <person name="Andreopoulos B."/>
            <person name="Barry K.W."/>
            <person name="Bonito G."/>
            <person name="Buee M."/>
            <person name="Carver A."/>
            <person name="Chen C."/>
            <person name="Cichocki N."/>
            <person name="Clum A."/>
            <person name="Culley D."/>
            <person name="Crous P.W."/>
            <person name="Fauchery L."/>
            <person name="Girlanda M."/>
            <person name="Hayes R.D."/>
            <person name="Keri Z."/>
            <person name="LaButti K."/>
            <person name="Lipzen A."/>
            <person name="Lombard V."/>
            <person name="Magnuson J."/>
            <person name="Maillard F."/>
            <person name="Murat C."/>
            <person name="Nolan M."/>
            <person name="Ohm R.A."/>
            <person name="Pangilinan J."/>
            <person name="Pereira M.F."/>
            <person name="Perotto S."/>
            <person name="Peter M."/>
            <person name="Pfister S."/>
            <person name="Riley R."/>
            <person name="Sitrit Y."/>
            <person name="Stielow J.B."/>
            <person name="Szollosi G."/>
            <person name="Zifcakova L."/>
            <person name="Stursova M."/>
            <person name="Spatafora J.W."/>
            <person name="Tedersoo L."/>
            <person name="Vaario L.M."/>
            <person name="Yamada A."/>
            <person name="Yan M."/>
            <person name="Wang P."/>
            <person name="Xu J."/>
            <person name="Bruns T."/>
            <person name="Baldrian P."/>
            <person name="Vilgalys R."/>
            <person name="Dunand C."/>
            <person name="Henrissat B."/>
            <person name="Grigoriev I.V."/>
            <person name="Hibbett D."/>
            <person name="Nagy L.G."/>
            <person name="Martin F.M."/>
        </authorList>
    </citation>
    <scope>NUCLEOTIDE SEQUENCE</scope>
    <source>
        <strain evidence="11">Prilba</strain>
    </source>
</reference>
<dbReference type="GO" id="GO:0042765">
    <property type="term" value="C:GPI-anchor transamidase complex"/>
    <property type="evidence" value="ECO:0007669"/>
    <property type="project" value="InterPro"/>
</dbReference>
<dbReference type="AlphaFoldDB" id="A0A9P5JUR1"/>
<proteinExistence type="inferred from homology"/>
<dbReference type="EMBL" id="WHVB01000103">
    <property type="protein sequence ID" value="KAF8462094.1"/>
    <property type="molecule type" value="Genomic_DNA"/>
</dbReference>
<evidence type="ECO:0000256" key="10">
    <source>
        <dbReference type="SAM" id="Phobius"/>
    </source>
</evidence>
<sequence length="511" mass="56831">MSNHVDHGLKEPSTLTFEQPRTRVWILTSYLLLVFLAVPLWWSTTSIERLSLPTSRVDSLGSKELHLPISVAVDIASHGTTSDELVEKLQMRFESRRQDIPELYSHLEFSVNPFRGSAPPDAYSVSLTEDAQFPTIQRRHLSVPTHHGQCPRIVNQAPDLLLSLLTPYGTPSPPGTFRHLVAKYAPRYRLAFTLLNEDAAAGRAVVGWDVADMISRWISPVLKQTSELHNFTVESQIKFYAPLAFEPRVLSNGEDVTYGLSQENLKVFVNSAEWTLASSVSNDPVLHFVVFVPSISHTPLRILDDASQPISSGAFILPQWGGIVLLNLPVDTPSKLRLTEAELDHVFSGFRAQLLRLIGVSELPPGVQSTDPSLPLTDFQLDTLYRQRAFENAGSSKETLQSIVKLVDQISNMPVGQDVRDDVLEALSALEVLFAGFWNVPALALQHSSRALTLASRAFFNPGMLALLYFPAEHKYAVYTPLFAPVAVPLLVTLLREVSAWRKTRNRANTT</sequence>
<evidence type="ECO:0000256" key="6">
    <source>
        <dbReference type="ARBA" id="ARBA00022824"/>
    </source>
</evidence>
<keyword evidence="4" id="KW-0337">GPI-anchor biosynthesis</keyword>
<keyword evidence="5 10" id="KW-0812">Transmembrane</keyword>
<dbReference type="OrthoDB" id="28748at2759"/>
<feature type="transmembrane region" description="Helical" evidence="10">
    <location>
        <begin position="476"/>
        <end position="495"/>
    </location>
</feature>
<evidence type="ECO:0000256" key="3">
    <source>
        <dbReference type="ARBA" id="ARBA00005316"/>
    </source>
</evidence>
<evidence type="ECO:0000313" key="13">
    <source>
        <dbReference type="Proteomes" id="UP000759537"/>
    </source>
</evidence>
<organism evidence="11 13">
    <name type="scientific">Russula ochroleuca</name>
    <dbReference type="NCBI Taxonomy" id="152965"/>
    <lineage>
        <taxon>Eukaryota</taxon>
        <taxon>Fungi</taxon>
        <taxon>Dikarya</taxon>
        <taxon>Basidiomycota</taxon>
        <taxon>Agaricomycotina</taxon>
        <taxon>Agaricomycetes</taxon>
        <taxon>Russulales</taxon>
        <taxon>Russulaceae</taxon>
        <taxon>Russula</taxon>
    </lineage>
</organism>
<dbReference type="GO" id="GO:0006506">
    <property type="term" value="P:GPI anchor biosynthetic process"/>
    <property type="evidence" value="ECO:0007669"/>
    <property type="project" value="UniProtKB-KW"/>
</dbReference>
<comment type="similarity">
    <text evidence="3">Belongs to the PIGS family.</text>
</comment>
<comment type="subcellular location">
    <subcellularLocation>
        <location evidence="1">Endoplasmic reticulum membrane</location>
        <topology evidence="1">Multi-pass membrane protein</topology>
    </subcellularLocation>
</comment>
<evidence type="ECO:0000256" key="9">
    <source>
        <dbReference type="ARBA" id="ARBA00023180"/>
    </source>
</evidence>
<evidence type="ECO:0000256" key="5">
    <source>
        <dbReference type="ARBA" id="ARBA00022692"/>
    </source>
</evidence>
<keyword evidence="8 10" id="KW-0472">Membrane</keyword>
<keyword evidence="9" id="KW-0325">Glycoprotein</keyword>
<dbReference type="Proteomes" id="UP000759537">
    <property type="component" value="Unassembled WGS sequence"/>
</dbReference>
<evidence type="ECO:0000313" key="11">
    <source>
        <dbReference type="EMBL" id="KAF8462094.1"/>
    </source>
</evidence>
<evidence type="ECO:0000313" key="12">
    <source>
        <dbReference type="EMBL" id="KAF8474471.1"/>
    </source>
</evidence>
<keyword evidence="7 10" id="KW-1133">Transmembrane helix</keyword>
<evidence type="ECO:0000256" key="2">
    <source>
        <dbReference type="ARBA" id="ARBA00004687"/>
    </source>
</evidence>
<evidence type="ECO:0000256" key="8">
    <source>
        <dbReference type="ARBA" id="ARBA00023136"/>
    </source>
</evidence>